<evidence type="ECO:0000256" key="1">
    <source>
        <dbReference type="SAM" id="Phobius"/>
    </source>
</evidence>
<feature type="transmembrane region" description="Helical" evidence="1">
    <location>
        <begin position="74"/>
        <end position="91"/>
    </location>
</feature>
<dbReference type="OrthoDB" id="675470at2"/>
<keyword evidence="1" id="KW-1133">Transmembrane helix</keyword>
<dbReference type="InterPro" id="IPR009937">
    <property type="entry name" value="Phage_holin_3_6"/>
</dbReference>
<organism evidence="2 3">
    <name type="scientific">Mucilaginibacter mallensis</name>
    <dbReference type="NCBI Taxonomy" id="652787"/>
    <lineage>
        <taxon>Bacteria</taxon>
        <taxon>Pseudomonadati</taxon>
        <taxon>Bacteroidota</taxon>
        <taxon>Sphingobacteriia</taxon>
        <taxon>Sphingobacteriales</taxon>
        <taxon>Sphingobacteriaceae</taxon>
        <taxon>Mucilaginibacter</taxon>
    </lineage>
</organism>
<name>A0A1H2C442_MUCMA</name>
<keyword evidence="3" id="KW-1185">Reference proteome</keyword>
<gene>
    <name evidence="2" type="ORF">SAMN05216490_4610</name>
</gene>
<dbReference type="EMBL" id="LT629740">
    <property type="protein sequence ID" value="SDT65203.1"/>
    <property type="molecule type" value="Genomic_DNA"/>
</dbReference>
<dbReference type="Proteomes" id="UP000199679">
    <property type="component" value="Chromosome I"/>
</dbReference>
<protein>
    <submittedName>
        <fullName evidence="2">Putative Holin-X, holin superfamily III</fullName>
    </submittedName>
</protein>
<sequence>MEDKKEAQPPIIDQLKEYAETYVKLAKYRAIEGGTSVAASIIADVVVIFCMLLAFIFASITLAFFLAYLFNSDWEGFGCVALMYLIIALVVKYNRKSLERPVINAIIQKIFK</sequence>
<reference evidence="2 3" key="1">
    <citation type="submission" date="2016-10" db="EMBL/GenBank/DDBJ databases">
        <authorList>
            <person name="de Groot N.N."/>
        </authorList>
    </citation>
    <scope>NUCLEOTIDE SEQUENCE [LARGE SCALE GENOMIC DNA]</scope>
    <source>
        <strain evidence="2 3">MP1X4</strain>
    </source>
</reference>
<keyword evidence="1" id="KW-0472">Membrane</keyword>
<proteinExistence type="predicted"/>
<dbReference type="Pfam" id="PF07332">
    <property type="entry name" value="Phage_holin_3_6"/>
    <property type="match status" value="1"/>
</dbReference>
<dbReference type="AlphaFoldDB" id="A0A1H2C442"/>
<dbReference type="RefSeq" id="WP_091378796.1">
    <property type="nucleotide sequence ID" value="NZ_LT629740.1"/>
</dbReference>
<evidence type="ECO:0000313" key="3">
    <source>
        <dbReference type="Proteomes" id="UP000199679"/>
    </source>
</evidence>
<accession>A0A1H2C442</accession>
<evidence type="ECO:0000313" key="2">
    <source>
        <dbReference type="EMBL" id="SDT65203.1"/>
    </source>
</evidence>
<keyword evidence="1" id="KW-0812">Transmembrane</keyword>
<dbReference type="STRING" id="652787.SAMN05216490_4610"/>
<feature type="transmembrane region" description="Helical" evidence="1">
    <location>
        <begin position="37"/>
        <end position="68"/>
    </location>
</feature>